<organism evidence="1 2">
    <name type="scientific">Klebsiella aerogenes (strain ATCC 13048 / DSM 30053 / CCUG 1429 / JCM 1235 / KCTC 2190 / NBRC 13534 / NCIMB 10102 / NCTC 10006 / CDC 819-56)</name>
    <name type="common">Enterobacter aerogenes</name>
    <dbReference type="NCBI Taxonomy" id="1028307"/>
    <lineage>
        <taxon>Bacteria</taxon>
        <taxon>Pseudomonadati</taxon>
        <taxon>Pseudomonadota</taxon>
        <taxon>Gammaproteobacteria</taxon>
        <taxon>Enterobacterales</taxon>
        <taxon>Enterobacteriaceae</taxon>
        <taxon>Klebsiella/Raoultella group</taxon>
        <taxon>Klebsiella</taxon>
    </lineage>
</organism>
<dbReference type="HOGENOM" id="CLU_3396307_0_0_6"/>
<protein>
    <submittedName>
        <fullName evidence="1">Uncharacterized protein</fullName>
    </submittedName>
</protein>
<proteinExistence type="predicted"/>
<evidence type="ECO:0000313" key="2">
    <source>
        <dbReference type="Proteomes" id="UP000008881"/>
    </source>
</evidence>
<dbReference type="AlphaFoldDB" id="A0A0H3FUU6"/>
<evidence type="ECO:0000313" key="1">
    <source>
        <dbReference type="EMBL" id="AEG98070.1"/>
    </source>
</evidence>
<gene>
    <name evidence="1" type="ordered locus">EAE_15795</name>
</gene>
<name>A0A0H3FUU6_KLEAK</name>
<sequence length="31" mass="3368">MLTLAVLSIYGDNGKKLLASALILTHRLVNE</sequence>
<keyword evidence="2" id="KW-1185">Reference proteome</keyword>
<reference evidence="1 2" key="1">
    <citation type="journal article" date="2012" name="J. Bacteriol.">
        <title>Complete genome sequence of Enterobacter aerogenes KCTC 2190.</title>
        <authorList>
            <person name="Shin S.H."/>
            <person name="Kim S."/>
            <person name="Kim J.Y."/>
            <person name="Lee S."/>
            <person name="Um Y."/>
            <person name="Oh M.K."/>
            <person name="Kim Y.R."/>
            <person name="Lee J."/>
            <person name="Yang K.S."/>
        </authorList>
    </citation>
    <scope>NUCLEOTIDE SEQUENCE [LARGE SCALE GENOMIC DNA]</scope>
    <source>
        <strain evidence="1 2">KCTC 2190</strain>
    </source>
</reference>
<dbReference type="Proteomes" id="UP000008881">
    <property type="component" value="Chromosome"/>
</dbReference>
<dbReference type="KEGG" id="eae:EAE_15795"/>
<dbReference type="EMBL" id="CP002824">
    <property type="protein sequence ID" value="AEG98070.1"/>
    <property type="molecule type" value="Genomic_DNA"/>
</dbReference>
<accession>A0A0H3FUU6</accession>